<name>A0A0U5EQF5_9BACT</name>
<evidence type="ECO:0000313" key="4">
    <source>
        <dbReference type="Proteomes" id="UP000069902"/>
    </source>
</evidence>
<keyword evidence="4" id="KW-1185">Reference proteome</keyword>
<gene>
    <name evidence="3" type="ORF">PNK_0662</name>
</gene>
<dbReference type="PATRIC" id="fig|389348.3.peg.724"/>
<organism evidence="3 4">
    <name type="scientific">Candidatus Protochlamydia naegleriophila</name>
    <dbReference type="NCBI Taxonomy" id="389348"/>
    <lineage>
        <taxon>Bacteria</taxon>
        <taxon>Pseudomonadati</taxon>
        <taxon>Chlamydiota</taxon>
        <taxon>Chlamydiia</taxon>
        <taxon>Parachlamydiales</taxon>
        <taxon>Parachlamydiaceae</taxon>
        <taxon>Candidatus Protochlamydia</taxon>
    </lineage>
</organism>
<keyword evidence="2" id="KW-0472">Membrane</keyword>
<evidence type="ECO:0000256" key="2">
    <source>
        <dbReference type="RuleBase" id="RU362097"/>
    </source>
</evidence>
<dbReference type="NCBIfam" id="TIGR01845">
    <property type="entry name" value="outer_NodT"/>
    <property type="match status" value="1"/>
</dbReference>
<protein>
    <submittedName>
        <fullName evidence="3">Putative outer membrane efflux protein, NodT family</fullName>
    </submittedName>
</protein>
<comment type="subcellular location">
    <subcellularLocation>
        <location evidence="2">Cell membrane</location>
        <topology evidence="2">Lipid-anchor</topology>
    </subcellularLocation>
</comment>
<dbReference type="KEGG" id="pnl:PNK_0662"/>
<dbReference type="InterPro" id="IPR010131">
    <property type="entry name" value="MdtP/NodT-like"/>
</dbReference>
<keyword evidence="2" id="KW-1134">Transmembrane beta strand</keyword>
<dbReference type="Gene3D" id="2.20.200.10">
    <property type="entry name" value="Outer membrane efflux proteins (OEP)"/>
    <property type="match status" value="1"/>
</dbReference>
<dbReference type="Pfam" id="PF02321">
    <property type="entry name" value="OEP"/>
    <property type="match status" value="2"/>
</dbReference>
<dbReference type="SUPFAM" id="SSF56954">
    <property type="entry name" value="Outer membrane efflux proteins (OEP)"/>
    <property type="match status" value="1"/>
</dbReference>
<dbReference type="GO" id="GO:0005886">
    <property type="term" value="C:plasma membrane"/>
    <property type="evidence" value="ECO:0007669"/>
    <property type="project" value="UniProtKB-SubCell"/>
</dbReference>
<evidence type="ECO:0000313" key="3">
    <source>
        <dbReference type="EMBL" id="CUI16289.1"/>
    </source>
</evidence>
<dbReference type="STRING" id="389348.PNK_0662"/>
<evidence type="ECO:0000256" key="1">
    <source>
        <dbReference type="ARBA" id="ARBA00007613"/>
    </source>
</evidence>
<sequence length="489" mass="55022">MYPSTIWKTFFLSALLTGCSVRPPYVAPQMDIPCEWHSQPIEGMSPDSIECFLWWESLNDPLLNSLMKRAAFQNLDLYIAGARILEARAERKAHDTQLYPHVDATINYGHLECHREALLNKIASCHHRKHGKLNLNFFEVGFDADWEIDLFGARSYEINALEAQAEAAEEAFKEAWVTLSAEIARNYIELRSLQNQTTLVDHRIASQTDTLQLTQELLDNGMASLIDIAQAQQQLSSLSAQKPLLELGISKSINRLSILLGQVPGDLYAELCEPGKIPSLPCYKPIGIPSELLRRRPDIRRAERDLAAATERIGSAIAALFPRLSLRGFVGDITTHLGSLLNPAKSGTWFAGPQLLMPIFNSRLLKQDVDYQKIKTKQALFEYQKTVLEALEEAENAIASFHYELQYNKQLALAEESAANAYQATLDLYEKGFKSYLEVQFTNRDWLNAQNAFAQSQTNLLLHYIVLYKALGGGWDSSNCTESSSFESK</sequence>
<dbReference type="InterPro" id="IPR003423">
    <property type="entry name" value="OMP_efflux"/>
</dbReference>
<comment type="similarity">
    <text evidence="1 2">Belongs to the outer membrane factor (OMF) (TC 1.B.17) family.</text>
</comment>
<accession>A0A0U5EQF5</accession>
<dbReference type="AlphaFoldDB" id="A0A0U5EQF5"/>
<dbReference type="RefSeq" id="WP_059060280.1">
    <property type="nucleotide sequence ID" value="NZ_LN879502.1"/>
</dbReference>
<keyword evidence="2" id="KW-0449">Lipoprotein</keyword>
<dbReference type="InParanoid" id="A0A0U5EQF5"/>
<reference evidence="4" key="1">
    <citation type="submission" date="2015-09" db="EMBL/GenBank/DDBJ databases">
        <authorList>
            <person name="Bertelli C."/>
        </authorList>
    </citation>
    <scope>NUCLEOTIDE SEQUENCE [LARGE SCALE GENOMIC DNA]</scope>
    <source>
        <strain evidence="4">KNic</strain>
    </source>
</reference>
<dbReference type="EMBL" id="LN879502">
    <property type="protein sequence ID" value="CUI16289.1"/>
    <property type="molecule type" value="Genomic_DNA"/>
</dbReference>
<dbReference type="GO" id="GO:0015562">
    <property type="term" value="F:efflux transmembrane transporter activity"/>
    <property type="evidence" value="ECO:0007669"/>
    <property type="project" value="InterPro"/>
</dbReference>
<dbReference type="Proteomes" id="UP000069902">
    <property type="component" value="Chromosome cPNK"/>
</dbReference>
<proteinExistence type="inferred from homology"/>
<keyword evidence="2" id="KW-0564">Palmitate</keyword>
<keyword evidence="2" id="KW-0812">Transmembrane</keyword>
<dbReference type="Gene3D" id="1.20.1600.10">
    <property type="entry name" value="Outer membrane efflux proteins (OEP)"/>
    <property type="match status" value="1"/>
</dbReference>
<dbReference type="PANTHER" id="PTHR30203">
    <property type="entry name" value="OUTER MEMBRANE CATION EFFLUX PROTEIN"/>
    <property type="match status" value="1"/>
</dbReference>